<evidence type="ECO:0000313" key="2">
    <source>
        <dbReference type="Proteomes" id="UP000319335"/>
    </source>
</evidence>
<protein>
    <submittedName>
        <fullName evidence="1">Uncharacterized protein</fullName>
    </submittedName>
</protein>
<dbReference type="Proteomes" id="UP000319335">
    <property type="component" value="Unassembled WGS sequence"/>
</dbReference>
<reference evidence="1 2" key="1">
    <citation type="submission" date="2019-06" db="EMBL/GenBank/DDBJ databases">
        <title>Draft genome sequence of Methanolobus vulcani B1d.</title>
        <authorList>
            <person name="Creighbaum A.J."/>
            <person name="Ticak T."/>
            <person name="Hariraju D."/>
            <person name="Arivett B.A."/>
            <person name="Ferguson D.J.Jr."/>
        </authorList>
    </citation>
    <scope>NUCLEOTIDE SEQUENCE [LARGE SCALE GENOMIC DNA]</scope>
    <source>
        <strain evidence="1 2">B1d</strain>
    </source>
</reference>
<accession>A0A7Z8KP63</accession>
<dbReference type="EMBL" id="VIAQ01000020">
    <property type="protein sequence ID" value="TQD23480.1"/>
    <property type="molecule type" value="Genomic_DNA"/>
</dbReference>
<evidence type="ECO:0000313" key="1">
    <source>
        <dbReference type="EMBL" id="TQD23480.1"/>
    </source>
</evidence>
<organism evidence="1 2">
    <name type="scientific">Methanolobus vulcani</name>
    <dbReference type="NCBI Taxonomy" id="38026"/>
    <lineage>
        <taxon>Archaea</taxon>
        <taxon>Methanobacteriati</taxon>
        <taxon>Methanobacteriota</taxon>
        <taxon>Stenosarchaea group</taxon>
        <taxon>Methanomicrobia</taxon>
        <taxon>Methanosarcinales</taxon>
        <taxon>Methanosarcinaceae</taxon>
        <taxon>Methanolobus</taxon>
    </lineage>
</organism>
<dbReference type="AlphaFoldDB" id="A0A7Z8KP63"/>
<comment type="caution">
    <text evidence="1">The sequence shown here is derived from an EMBL/GenBank/DDBJ whole genome shotgun (WGS) entry which is preliminary data.</text>
</comment>
<gene>
    <name evidence="1" type="ORF">FKV42_13215</name>
</gene>
<sequence>MSDVSSVVVANYNFTTFPGSSLISKSIRNDDIPGLGEVWIYGLKGSLKRYVPHLKTDSYQW</sequence>
<keyword evidence="2" id="KW-1185">Reference proteome</keyword>
<name>A0A7Z8KP63_9EURY</name>
<dbReference type="RefSeq" id="WP_154810794.1">
    <property type="nucleotide sequence ID" value="NZ_VIAQ01000020.1"/>
</dbReference>
<proteinExistence type="predicted"/>